<organism evidence="2 3">
    <name type="scientific">Anthostomella pinea</name>
    <dbReference type="NCBI Taxonomy" id="933095"/>
    <lineage>
        <taxon>Eukaryota</taxon>
        <taxon>Fungi</taxon>
        <taxon>Dikarya</taxon>
        <taxon>Ascomycota</taxon>
        <taxon>Pezizomycotina</taxon>
        <taxon>Sordariomycetes</taxon>
        <taxon>Xylariomycetidae</taxon>
        <taxon>Xylariales</taxon>
        <taxon>Xylariaceae</taxon>
        <taxon>Anthostomella</taxon>
    </lineage>
</organism>
<keyword evidence="3" id="KW-1185">Reference proteome</keyword>
<feature type="chain" id="PRO_5042610711" evidence="1">
    <location>
        <begin position="18"/>
        <end position="276"/>
    </location>
</feature>
<reference evidence="2" key="1">
    <citation type="submission" date="2023-10" db="EMBL/GenBank/DDBJ databases">
        <authorList>
            <person name="Hackl T."/>
        </authorList>
    </citation>
    <scope>NUCLEOTIDE SEQUENCE</scope>
</reference>
<protein>
    <submittedName>
        <fullName evidence="2">Uu.00g011940.m01.CDS01</fullName>
    </submittedName>
</protein>
<sequence length="276" mass="30041">MRVGSLLRLVFIGLLQASPSIQTGNDNSTAPYTYPTRVLANVTVIDTPLVRAAQTYARAHSSDVVWSHVMRGWLYGSLILTHNATLRAQVDPEVQAVAAILHDLGWDQTPGSETVSADRRFEVDGAIAACEFIHAHHHHSDDANATTDAVNLGDGGSDPWDESTGRTQLVWDAIALHTQDSIYMYKQPVVMVVGAGILIDFAGPAHGVTREEYDAVVAEFPKIDFVAGVNRTLVWLCRSKPATTYDTFMQPWGDDFVANYSSIGKRAFDLILGGSS</sequence>
<dbReference type="EMBL" id="CAUWAG010000020">
    <property type="protein sequence ID" value="CAJ2513075.1"/>
    <property type="molecule type" value="Genomic_DNA"/>
</dbReference>
<evidence type="ECO:0000313" key="2">
    <source>
        <dbReference type="EMBL" id="CAJ2513075.1"/>
    </source>
</evidence>
<proteinExistence type="predicted"/>
<dbReference type="PANTHER" id="PTHR35569">
    <property type="entry name" value="CYANAMIDE HYDRATASE DDI2-RELATED"/>
    <property type="match status" value="1"/>
</dbReference>
<gene>
    <name evidence="2" type="ORF">KHLLAP_LOCUS13543</name>
</gene>
<name>A0AAI8VYG6_9PEZI</name>
<comment type="caution">
    <text evidence="2">The sequence shown here is derived from an EMBL/GenBank/DDBJ whole genome shotgun (WGS) entry which is preliminary data.</text>
</comment>
<dbReference type="AlphaFoldDB" id="A0AAI8VYG6"/>
<feature type="signal peptide" evidence="1">
    <location>
        <begin position="1"/>
        <end position="17"/>
    </location>
</feature>
<dbReference type="Proteomes" id="UP001295740">
    <property type="component" value="Unassembled WGS sequence"/>
</dbReference>
<evidence type="ECO:0000313" key="3">
    <source>
        <dbReference type="Proteomes" id="UP001295740"/>
    </source>
</evidence>
<dbReference type="SUPFAM" id="SSF109604">
    <property type="entry name" value="HD-domain/PDEase-like"/>
    <property type="match status" value="1"/>
</dbReference>
<evidence type="ECO:0000256" key="1">
    <source>
        <dbReference type="SAM" id="SignalP"/>
    </source>
</evidence>
<accession>A0AAI8VYG6</accession>
<keyword evidence="1" id="KW-0732">Signal</keyword>
<dbReference type="PANTHER" id="PTHR35569:SF1">
    <property type="entry name" value="CYANAMIDE HYDRATASE DDI2-RELATED"/>
    <property type="match status" value="1"/>
</dbReference>